<keyword evidence="6" id="KW-1185">Reference proteome</keyword>
<dbReference type="PANTHER" id="PTHR43246">
    <property type="entry name" value="PEPTIDYL-PROLYL CIS-TRANS ISOMERASE CYP38, CHLOROPLASTIC"/>
    <property type="match status" value="1"/>
</dbReference>
<keyword evidence="3" id="KW-0732">Signal</keyword>
<dbReference type="Proteomes" id="UP000243002">
    <property type="component" value="Unassembled WGS sequence"/>
</dbReference>
<dbReference type="PROSITE" id="PS50072">
    <property type="entry name" value="CSA_PPIASE_2"/>
    <property type="match status" value="1"/>
</dbReference>
<proteinExistence type="inferred from homology"/>
<dbReference type="Pfam" id="PF00160">
    <property type="entry name" value="Pro_isomerase"/>
    <property type="match status" value="1"/>
</dbReference>
<dbReference type="OrthoDB" id="9796864at2"/>
<evidence type="ECO:0000256" key="3">
    <source>
        <dbReference type="RuleBase" id="RU363019"/>
    </source>
</evidence>
<dbReference type="Gene3D" id="2.40.100.10">
    <property type="entry name" value="Cyclophilin-like"/>
    <property type="match status" value="1"/>
</dbReference>
<keyword evidence="1 3" id="KW-0697">Rotamase</keyword>
<dbReference type="InterPro" id="IPR029000">
    <property type="entry name" value="Cyclophilin-like_dom_sf"/>
</dbReference>
<name>A0A2P7MQR7_9CYAN</name>
<feature type="signal peptide" evidence="3">
    <location>
        <begin position="1"/>
        <end position="26"/>
    </location>
</feature>
<dbReference type="InterPro" id="IPR002130">
    <property type="entry name" value="Cyclophilin-type_PPIase_dom"/>
</dbReference>
<feature type="domain" description="PPIase cyclophilin-type" evidence="4">
    <location>
        <begin position="57"/>
        <end position="217"/>
    </location>
</feature>
<reference evidence="5 6" key="1">
    <citation type="journal article" date="2018" name="Environ. Microbiol.">
        <title>Ecological and genomic features of two widespread freshwater picocyanobacteria.</title>
        <authorList>
            <person name="Cabello-Yeves P.J."/>
            <person name="Picazo A."/>
            <person name="Camacho A."/>
            <person name="Callieri C."/>
            <person name="Rosselli R."/>
            <person name="Roda-Garcia J.J."/>
            <person name="Coutinho F.H."/>
            <person name="Rodriguez-Valera F."/>
        </authorList>
    </citation>
    <scope>NUCLEOTIDE SEQUENCE [LARGE SCALE GENOMIC DNA]</scope>
    <source>
        <strain evidence="5 6">Tous</strain>
    </source>
</reference>
<evidence type="ECO:0000259" key="4">
    <source>
        <dbReference type="PROSITE" id="PS50072"/>
    </source>
</evidence>
<protein>
    <recommendedName>
        <fullName evidence="3">Peptidyl-prolyl cis-trans isomerase</fullName>
        <shortName evidence="3">PPIase</shortName>
        <ecNumber evidence="3">5.2.1.8</ecNumber>
    </recommendedName>
</protein>
<gene>
    <name evidence="5" type="ORF">C7K55_12890</name>
</gene>
<sequence length="237" mass="24483">MTGNWWSRLLLGGLLLLAPLSLVACAADGGSSPVGCSTASTPCLSGTATVALQTSKGEVQLQLDGAAAPLTAGNFVDLVQRGVYNGTAFHRVVREPVPFVVQGGDPTSADPKVPASQHGLGSFVDPATGISRLIPLEIKRSDEAEPRYGEPVTAPGATRQLALAHQRGAVAMARSADPNSASAQFYVALQALPELDGRYAVFGRVSKGMEVVDQIRQGDKIVKATLVSGGKLVKGNP</sequence>
<keyword evidence="2 3" id="KW-0413">Isomerase</keyword>
<dbReference type="PRINTS" id="PR00153">
    <property type="entry name" value="CSAPPISMRASE"/>
</dbReference>
<comment type="function">
    <text evidence="3">PPIases accelerate the folding of proteins. It catalyzes the cis-trans isomerization of proline imidic peptide bonds in oligopeptides.</text>
</comment>
<dbReference type="AlphaFoldDB" id="A0A2P7MQR7"/>
<dbReference type="EMBL" id="PXXO01000021">
    <property type="protein sequence ID" value="PSJ03515.1"/>
    <property type="molecule type" value="Genomic_DNA"/>
</dbReference>
<evidence type="ECO:0000256" key="1">
    <source>
        <dbReference type="ARBA" id="ARBA00023110"/>
    </source>
</evidence>
<comment type="catalytic activity">
    <reaction evidence="3">
        <text>[protein]-peptidylproline (omega=180) = [protein]-peptidylproline (omega=0)</text>
        <dbReference type="Rhea" id="RHEA:16237"/>
        <dbReference type="Rhea" id="RHEA-COMP:10747"/>
        <dbReference type="Rhea" id="RHEA-COMP:10748"/>
        <dbReference type="ChEBI" id="CHEBI:83833"/>
        <dbReference type="ChEBI" id="CHEBI:83834"/>
        <dbReference type="EC" id="5.2.1.8"/>
    </reaction>
</comment>
<comment type="caution">
    <text evidence="5">The sequence shown here is derived from an EMBL/GenBank/DDBJ whole genome shotgun (WGS) entry which is preliminary data.</text>
</comment>
<organism evidence="5 6">
    <name type="scientific">Cyanobium usitatum str. Tous</name>
    <dbReference type="NCBI Taxonomy" id="2116684"/>
    <lineage>
        <taxon>Bacteria</taxon>
        <taxon>Bacillati</taxon>
        <taxon>Cyanobacteriota</taxon>
        <taxon>Cyanophyceae</taxon>
        <taxon>Synechococcales</taxon>
        <taxon>Prochlorococcaceae</taxon>
        <taxon>Cyanobium</taxon>
    </lineage>
</organism>
<evidence type="ECO:0000256" key="2">
    <source>
        <dbReference type="ARBA" id="ARBA00023235"/>
    </source>
</evidence>
<accession>A0A2P7MQR7</accession>
<evidence type="ECO:0000313" key="6">
    <source>
        <dbReference type="Proteomes" id="UP000243002"/>
    </source>
</evidence>
<comment type="similarity">
    <text evidence="3">Belongs to the cyclophilin-type PPIase family.</text>
</comment>
<dbReference type="GO" id="GO:0003755">
    <property type="term" value="F:peptidyl-prolyl cis-trans isomerase activity"/>
    <property type="evidence" value="ECO:0007669"/>
    <property type="project" value="UniProtKB-UniRule"/>
</dbReference>
<evidence type="ECO:0000313" key="5">
    <source>
        <dbReference type="EMBL" id="PSJ03515.1"/>
    </source>
</evidence>
<dbReference type="InterPro" id="IPR044665">
    <property type="entry name" value="E_coli_cyclophilin_A-like"/>
</dbReference>
<dbReference type="SUPFAM" id="SSF50891">
    <property type="entry name" value="Cyclophilin-like"/>
    <property type="match status" value="1"/>
</dbReference>
<feature type="chain" id="PRO_5015020581" description="Peptidyl-prolyl cis-trans isomerase" evidence="3">
    <location>
        <begin position="27"/>
        <end position="237"/>
    </location>
</feature>
<dbReference type="EC" id="5.2.1.8" evidence="3"/>